<dbReference type="InterPro" id="IPR003439">
    <property type="entry name" value="ABC_transporter-like_ATP-bd"/>
</dbReference>
<dbReference type="PROSITE" id="PS50893">
    <property type="entry name" value="ABC_TRANSPORTER_2"/>
    <property type="match status" value="2"/>
</dbReference>
<dbReference type="InterPro" id="IPR032781">
    <property type="entry name" value="ABC_tran_Xtn"/>
</dbReference>
<dbReference type="GO" id="GO:0005524">
    <property type="term" value="F:ATP binding"/>
    <property type="evidence" value="ECO:0007669"/>
    <property type="project" value="UniProtKB-KW"/>
</dbReference>
<dbReference type="Proteomes" id="UP001595617">
    <property type="component" value="Unassembled WGS sequence"/>
</dbReference>
<keyword evidence="4" id="KW-0175">Coiled coil</keyword>
<evidence type="ECO:0000256" key="1">
    <source>
        <dbReference type="ARBA" id="ARBA00022737"/>
    </source>
</evidence>
<dbReference type="RefSeq" id="WP_380693409.1">
    <property type="nucleotide sequence ID" value="NZ_JBHRYR010000002.1"/>
</dbReference>
<evidence type="ECO:0000256" key="3">
    <source>
        <dbReference type="ARBA" id="ARBA00022840"/>
    </source>
</evidence>
<keyword evidence="1" id="KW-0677">Repeat</keyword>
<accession>A0ABV7ZUQ5</accession>
<evidence type="ECO:0000313" key="7">
    <source>
        <dbReference type="Proteomes" id="UP001595617"/>
    </source>
</evidence>
<evidence type="ECO:0000259" key="5">
    <source>
        <dbReference type="PROSITE" id="PS50893"/>
    </source>
</evidence>
<reference evidence="7" key="1">
    <citation type="journal article" date="2019" name="Int. J. Syst. Evol. Microbiol.">
        <title>The Global Catalogue of Microorganisms (GCM) 10K type strain sequencing project: providing services to taxonomists for standard genome sequencing and annotation.</title>
        <authorList>
            <consortium name="The Broad Institute Genomics Platform"/>
            <consortium name="The Broad Institute Genome Sequencing Center for Infectious Disease"/>
            <person name="Wu L."/>
            <person name="Ma J."/>
        </authorList>
    </citation>
    <scope>NUCLEOTIDE SEQUENCE [LARGE SCALE GENOMIC DNA]</scope>
    <source>
        <strain evidence="7">IBRC 10765</strain>
    </source>
</reference>
<keyword evidence="7" id="KW-1185">Reference proteome</keyword>
<dbReference type="PROSITE" id="PS00211">
    <property type="entry name" value="ABC_TRANSPORTER_1"/>
    <property type="match status" value="2"/>
</dbReference>
<dbReference type="InterPro" id="IPR003593">
    <property type="entry name" value="AAA+_ATPase"/>
</dbReference>
<protein>
    <submittedName>
        <fullName evidence="6">ABC-F family ATP-binding cassette domain-containing protein</fullName>
    </submittedName>
</protein>
<feature type="domain" description="ABC transporter" evidence="5">
    <location>
        <begin position="2"/>
        <end position="246"/>
    </location>
</feature>
<dbReference type="InterPro" id="IPR017871">
    <property type="entry name" value="ABC_transporter-like_CS"/>
</dbReference>
<evidence type="ECO:0000256" key="2">
    <source>
        <dbReference type="ARBA" id="ARBA00022741"/>
    </source>
</evidence>
<dbReference type="Pfam" id="PF12848">
    <property type="entry name" value="ABC_tran_Xtn"/>
    <property type="match status" value="1"/>
</dbReference>
<dbReference type="SMART" id="SM00382">
    <property type="entry name" value="AAA"/>
    <property type="match status" value="2"/>
</dbReference>
<organism evidence="6 7">
    <name type="scientific">Saccharospirillum mangrovi</name>
    <dbReference type="NCBI Taxonomy" id="2161747"/>
    <lineage>
        <taxon>Bacteria</taxon>
        <taxon>Pseudomonadati</taxon>
        <taxon>Pseudomonadota</taxon>
        <taxon>Gammaproteobacteria</taxon>
        <taxon>Oceanospirillales</taxon>
        <taxon>Saccharospirillaceae</taxon>
        <taxon>Saccharospirillum</taxon>
    </lineage>
</organism>
<feature type="domain" description="ABC transporter" evidence="5">
    <location>
        <begin position="313"/>
        <end position="527"/>
    </location>
</feature>
<dbReference type="PANTHER" id="PTHR19211:SF14">
    <property type="entry name" value="ATP-BINDING CASSETTE SUB-FAMILY F MEMBER 1"/>
    <property type="match status" value="1"/>
</dbReference>
<proteinExistence type="predicted"/>
<comment type="caution">
    <text evidence="6">The sequence shown here is derived from an EMBL/GenBank/DDBJ whole genome shotgun (WGS) entry which is preliminary data.</text>
</comment>
<keyword evidence="3 6" id="KW-0067">ATP-binding</keyword>
<gene>
    <name evidence="6" type="ORF">ACFOOG_03495</name>
</gene>
<dbReference type="Gene3D" id="3.40.50.300">
    <property type="entry name" value="P-loop containing nucleotide triphosphate hydrolases"/>
    <property type="match status" value="2"/>
</dbReference>
<sequence>MIQLTDIQLLRGGKVLLEQASARIAPGEKVALIGPNGAGKSSLFQMLLGGLAADQGTLDLPARWHIAHMQQETPGLQRSAVDHVLDGLHAWRALQAEIQTAENAGDTARLAELHGRMDDMQGYQVQHEAERILLGLGFSVDQLSSPVAAFSGGWRVRLNLAQTLIQRSDLLLLDEPTNHLDLETVHWLQEWLRQYDGTLLLISHDRDFMDAVVDHIISVENQQLFSYRGNYSAYERQKAERQAQQQAAFEKQQERRAEMERFVARFKAKASKAKQAQSRLKALERMADLAPAQVDSPFRFQFHAGNKVSSPLLALTDAALGYNGTPVLSRLNMNLYPGMRIGLLGKNGAGKSTLIKHLARSLPIIQGESVPGAHYYPGYFAQHQVDALDHAATPLQHVMRVSPDTREQEIRDFLGGFNFRGSMADAQVGPLSGGEKARLALALIAWRSPNVLLLDEPTNHLDLAMRAALVNALQAYEGVVIVVSHDRFLLEATVDEFWLVRDGTVAPYAGDLNAYLQELQAPVEKTVAAGVALSSSVDRKVIKRQEAEHRKRLAPLKRAVEKSMAEVERLQSQLKDVNHLLADADLYNGEQQNRLQQLLKQQGDLTRQVEAAEHAWLEAEEALEAAANADLSE</sequence>
<dbReference type="CDD" id="cd03221">
    <property type="entry name" value="ABCF_EF-3"/>
    <property type="match status" value="2"/>
</dbReference>
<dbReference type="SUPFAM" id="SSF52540">
    <property type="entry name" value="P-loop containing nucleoside triphosphate hydrolases"/>
    <property type="match status" value="2"/>
</dbReference>
<keyword evidence="2" id="KW-0547">Nucleotide-binding</keyword>
<dbReference type="Pfam" id="PF00005">
    <property type="entry name" value="ABC_tran"/>
    <property type="match status" value="2"/>
</dbReference>
<dbReference type="InterPro" id="IPR027417">
    <property type="entry name" value="P-loop_NTPase"/>
</dbReference>
<feature type="coiled-coil region" evidence="4">
    <location>
        <begin position="560"/>
        <end position="615"/>
    </location>
</feature>
<evidence type="ECO:0000256" key="4">
    <source>
        <dbReference type="SAM" id="Coils"/>
    </source>
</evidence>
<name>A0ABV7ZUQ5_9GAMM</name>
<dbReference type="PANTHER" id="PTHR19211">
    <property type="entry name" value="ATP-BINDING TRANSPORT PROTEIN-RELATED"/>
    <property type="match status" value="1"/>
</dbReference>
<evidence type="ECO:0000313" key="6">
    <source>
        <dbReference type="EMBL" id="MFC3851890.1"/>
    </source>
</evidence>
<dbReference type="EMBL" id="JBHRYR010000002">
    <property type="protein sequence ID" value="MFC3851890.1"/>
    <property type="molecule type" value="Genomic_DNA"/>
</dbReference>
<dbReference type="InterPro" id="IPR050611">
    <property type="entry name" value="ABCF"/>
</dbReference>